<evidence type="ECO:0000256" key="1">
    <source>
        <dbReference type="SAM" id="Phobius"/>
    </source>
</evidence>
<evidence type="ECO:0000313" key="4">
    <source>
        <dbReference type="Proteomes" id="UP000283269"/>
    </source>
</evidence>
<proteinExistence type="predicted"/>
<keyword evidence="1" id="KW-0812">Transmembrane</keyword>
<gene>
    <name evidence="3" type="ORF">CVT25_011249</name>
</gene>
<dbReference type="Pfam" id="PF20152">
    <property type="entry name" value="DUF6534"/>
    <property type="match status" value="1"/>
</dbReference>
<accession>A0A409X118</accession>
<feature type="domain" description="DUF6534" evidence="2">
    <location>
        <begin position="141"/>
        <end position="206"/>
    </location>
</feature>
<evidence type="ECO:0000259" key="2">
    <source>
        <dbReference type="Pfam" id="PF20152"/>
    </source>
</evidence>
<name>A0A409X118_PSICY</name>
<dbReference type="OrthoDB" id="3053610at2759"/>
<comment type="caution">
    <text evidence="3">The sequence shown here is derived from an EMBL/GenBank/DDBJ whole genome shotgun (WGS) entry which is preliminary data.</text>
</comment>
<feature type="transmembrane region" description="Helical" evidence="1">
    <location>
        <begin position="12"/>
        <end position="34"/>
    </location>
</feature>
<sequence>MSSPLDPTYGFWLIALWIQTLLQGCGMLQVWLYFHWYKSDHWGIRSMESICLGSMVVHTADTDFRAIETFQIIVFFQITYFYLIDGFGNAPGLLAQLFATVLDSIFEFCRSLRLTSFAQLSSTKVNIPYFRAITTLEAASAFLCDTVITISLVTSLAKHKGAVKNTNTMLSTLMINAVNRGVLTAFLARPGTFYFFIGLQMSGKCWSFYISYHYTRIESPHVSSIHEQCIGNVWLSVISLNSRQHIARKAAYTSDHTDWNSIPMGGISNTGGSTAVGEESRVRVIVTKQSGNDSEFVRIYMHTFSILIATYRTITRPQTSWMACFRKFIVAENICAGYDDMFIVFFSLVTLERFYVSPS</sequence>
<dbReference type="EMBL" id="NHYD01002874">
    <property type="protein sequence ID" value="PPQ84422.1"/>
    <property type="molecule type" value="Genomic_DNA"/>
</dbReference>
<dbReference type="Proteomes" id="UP000283269">
    <property type="component" value="Unassembled WGS sequence"/>
</dbReference>
<dbReference type="AlphaFoldDB" id="A0A409X118"/>
<reference evidence="3 4" key="1">
    <citation type="journal article" date="2018" name="Evol. Lett.">
        <title>Horizontal gene cluster transfer increased hallucinogenic mushroom diversity.</title>
        <authorList>
            <person name="Reynolds H.T."/>
            <person name="Vijayakumar V."/>
            <person name="Gluck-Thaler E."/>
            <person name="Korotkin H.B."/>
            <person name="Matheny P.B."/>
            <person name="Slot J.C."/>
        </authorList>
    </citation>
    <scope>NUCLEOTIDE SEQUENCE [LARGE SCALE GENOMIC DNA]</scope>
    <source>
        <strain evidence="3 4">2631</strain>
    </source>
</reference>
<organism evidence="3 4">
    <name type="scientific">Psilocybe cyanescens</name>
    <dbReference type="NCBI Taxonomy" id="93625"/>
    <lineage>
        <taxon>Eukaryota</taxon>
        <taxon>Fungi</taxon>
        <taxon>Dikarya</taxon>
        <taxon>Basidiomycota</taxon>
        <taxon>Agaricomycotina</taxon>
        <taxon>Agaricomycetes</taxon>
        <taxon>Agaricomycetidae</taxon>
        <taxon>Agaricales</taxon>
        <taxon>Agaricineae</taxon>
        <taxon>Strophariaceae</taxon>
        <taxon>Psilocybe</taxon>
    </lineage>
</organism>
<protein>
    <recommendedName>
        <fullName evidence="2">DUF6534 domain-containing protein</fullName>
    </recommendedName>
</protein>
<keyword evidence="1" id="KW-1133">Transmembrane helix</keyword>
<dbReference type="InParanoid" id="A0A409X118"/>
<keyword evidence="4" id="KW-1185">Reference proteome</keyword>
<dbReference type="InterPro" id="IPR045339">
    <property type="entry name" value="DUF6534"/>
</dbReference>
<evidence type="ECO:0000313" key="3">
    <source>
        <dbReference type="EMBL" id="PPQ84422.1"/>
    </source>
</evidence>
<keyword evidence="1" id="KW-0472">Membrane</keyword>